<feature type="compositionally biased region" description="Basic and acidic residues" evidence="1">
    <location>
        <begin position="287"/>
        <end position="297"/>
    </location>
</feature>
<evidence type="ECO:0000313" key="2">
    <source>
        <dbReference type="EMBL" id="KMZ68090.1"/>
    </source>
</evidence>
<dbReference type="STRING" id="29655.A0A0K9PIM5"/>
<sequence>MGEWKRHFPPQNHHYPRQQNRRGADGGRVLSYDEEYSSRGCGWWGFKGGRDSDFGQKNSRSWEYEEPKKLLPFYRKISEWDDLAAKEAFYNSKVRFQAQIMGLPDSGKKTFPNPDEFIDEINWDEEIDPNLLIGLEEPSYPLPEDKENTSKPTSHGRNVWDSSSASSCWGKKNNSNIVCDNGWDGWDGWDNKSSSKIGNNSWGKWENNENGLLERWQKWKRDADMHYKFFSESKRRHGKRGNVVACEWKPFGSKKRNPSDMNNDSRQHYTGRKRSKQDYEGPIYNNRRADHHMNRRF</sequence>
<feature type="region of interest" description="Disordered" evidence="1">
    <location>
        <begin position="1"/>
        <end position="25"/>
    </location>
</feature>
<feature type="region of interest" description="Disordered" evidence="1">
    <location>
        <begin position="138"/>
        <end position="159"/>
    </location>
</feature>
<organism evidence="2 3">
    <name type="scientific">Zostera marina</name>
    <name type="common">Eelgrass</name>
    <dbReference type="NCBI Taxonomy" id="29655"/>
    <lineage>
        <taxon>Eukaryota</taxon>
        <taxon>Viridiplantae</taxon>
        <taxon>Streptophyta</taxon>
        <taxon>Embryophyta</taxon>
        <taxon>Tracheophyta</taxon>
        <taxon>Spermatophyta</taxon>
        <taxon>Magnoliopsida</taxon>
        <taxon>Liliopsida</taxon>
        <taxon>Zosteraceae</taxon>
        <taxon>Zostera</taxon>
    </lineage>
</organism>
<feature type="region of interest" description="Disordered" evidence="1">
    <location>
        <begin position="250"/>
        <end position="297"/>
    </location>
</feature>
<dbReference type="OMA" id="DDWLECK"/>
<accession>A0A0K9PIM5</accession>
<evidence type="ECO:0000313" key="3">
    <source>
        <dbReference type="Proteomes" id="UP000036987"/>
    </source>
</evidence>
<name>A0A0K9PIM5_ZOSMR</name>
<dbReference type="OrthoDB" id="1888797at2759"/>
<dbReference type="EMBL" id="LFYR01000864">
    <property type="protein sequence ID" value="KMZ68090.1"/>
    <property type="molecule type" value="Genomic_DNA"/>
</dbReference>
<protein>
    <submittedName>
        <fullName evidence="2">Uncharacterized protein</fullName>
    </submittedName>
</protein>
<proteinExistence type="predicted"/>
<evidence type="ECO:0000256" key="1">
    <source>
        <dbReference type="SAM" id="MobiDB-lite"/>
    </source>
</evidence>
<reference evidence="3" key="1">
    <citation type="journal article" date="2016" name="Nature">
        <title>The genome of the seagrass Zostera marina reveals angiosperm adaptation to the sea.</title>
        <authorList>
            <person name="Olsen J.L."/>
            <person name="Rouze P."/>
            <person name="Verhelst B."/>
            <person name="Lin Y.-C."/>
            <person name="Bayer T."/>
            <person name="Collen J."/>
            <person name="Dattolo E."/>
            <person name="De Paoli E."/>
            <person name="Dittami S."/>
            <person name="Maumus F."/>
            <person name="Michel G."/>
            <person name="Kersting A."/>
            <person name="Lauritano C."/>
            <person name="Lohaus R."/>
            <person name="Toepel M."/>
            <person name="Tonon T."/>
            <person name="Vanneste K."/>
            <person name="Amirebrahimi M."/>
            <person name="Brakel J."/>
            <person name="Bostroem C."/>
            <person name="Chovatia M."/>
            <person name="Grimwood J."/>
            <person name="Jenkins J.W."/>
            <person name="Jueterbock A."/>
            <person name="Mraz A."/>
            <person name="Stam W.T."/>
            <person name="Tice H."/>
            <person name="Bornberg-Bauer E."/>
            <person name="Green P.J."/>
            <person name="Pearson G.A."/>
            <person name="Procaccini G."/>
            <person name="Duarte C.M."/>
            <person name="Schmutz J."/>
            <person name="Reusch T.B.H."/>
            <person name="Van de Peer Y."/>
        </authorList>
    </citation>
    <scope>NUCLEOTIDE SEQUENCE [LARGE SCALE GENOMIC DNA]</scope>
    <source>
        <strain evidence="3">cv. Finnish</strain>
    </source>
</reference>
<keyword evidence="3" id="KW-1185">Reference proteome</keyword>
<dbReference type="PANTHER" id="PTHR34567">
    <property type="entry name" value="FK506-BINDING-LIKE PROTEIN"/>
    <property type="match status" value="1"/>
</dbReference>
<gene>
    <name evidence="2" type="ORF">ZOSMA_24G01130</name>
</gene>
<comment type="caution">
    <text evidence="2">The sequence shown here is derived from an EMBL/GenBank/DDBJ whole genome shotgun (WGS) entry which is preliminary data.</text>
</comment>
<dbReference type="AlphaFoldDB" id="A0A0K9PIM5"/>
<feature type="compositionally biased region" description="Polar residues" evidence="1">
    <location>
        <begin position="150"/>
        <end position="159"/>
    </location>
</feature>
<dbReference type="PANTHER" id="PTHR34567:SF3">
    <property type="entry name" value="FK506-BINDING-LIKE PROTEIN"/>
    <property type="match status" value="1"/>
</dbReference>
<dbReference type="Proteomes" id="UP000036987">
    <property type="component" value="Unassembled WGS sequence"/>
</dbReference>